<feature type="region of interest" description="Disordered" evidence="9">
    <location>
        <begin position="47"/>
        <end position="76"/>
    </location>
</feature>
<feature type="chain" id="PRO_5046550113" description="Type II secretion system protein GspC N-terminal domain-containing protein" evidence="10">
    <location>
        <begin position="23"/>
        <end position="231"/>
    </location>
</feature>
<dbReference type="EMBL" id="JAVDSJ010000003">
    <property type="protein sequence ID" value="MDR6584561.1"/>
    <property type="molecule type" value="Genomic_DNA"/>
</dbReference>
<comment type="caution">
    <text evidence="12">The sequence shown here is derived from an EMBL/GenBank/DDBJ whole genome shotgun (WGS) entry which is preliminary data.</text>
</comment>
<keyword evidence="2" id="KW-0813">Transport</keyword>
<comment type="subcellular location">
    <subcellularLocation>
        <location evidence="1">Cell inner membrane</location>
    </subcellularLocation>
</comment>
<dbReference type="Gene3D" id="2.30.30.830">
    <property type="match status" value="1"/>
</dbReference>
<keyword evidence="10" id="KW-0732">Signal</keyword>
<feature type="region of interest" description="Disordered" evidence="9">
    <location>
        <begin position="209"/>
        <end position="231"/>
    </location>
</feature>
<evidence type="ECO:0000256" key="9">
    <source>
        <dbReference type="SAM" id="MobiDB-lite"/>
    </source>
</evidence>
<evidence type="ECO:0000256" key="5">
    <source>
        <dbReference type="ARBA" id="ARBA00022692"/>
    </source>
</evidence>
<proteinExistence type="predicted"/>
<evidence type="ECO:0000313" key="12">
    <source>
        <dbReference type="EMBL" id="MDR6584561.1"/>
    </source>
</evidence>
<evidence type="ECO:0000256" key="3">
    <source>
        <dbReference type="ARBA" id="ARBA00022475"/>
    </source>
</evidence>
<keyword evidence="4" id="KW-0997">Cell inner membrane</keyword>
<keyword evidence="13" id="KW-1185">Reference proteome</keyword>
<evidence type="ECO:0000256" key="10">
    <source>
        <dbReference type="SAM" id="SignalP"/>
    </source>
</evidence>
<accession>A0ABU1PF56</accession>
<evidence type="ECO:0000256" key="1">
    <source>
        <dbReference type="ARBA" id="ARBA00004533"/>
    </source>
</evidence>
<protein>
    <recommendedName>
        <fullName evidence="11">Type II secretion system protein GspC N-terminal domain-containing protein</fullName>
    </recommendedName>
</protein>
<feature type="compositionally biased region" description="Low complexity" evidence="9">
    <location>
        <begin position="48"/>
        <end position="62"/>
    </location>
</feature>
<gene>
    <name evidence="12" type="ORF">J2W50_002771</name>
</gene>
<evidence type="ECO:0000256" key="7">
    <source>
        <dbReference type="ARBA" id="ARBA00022989"/>
    </source>
</evidence>
<keyword evidence="6" id="KW-0653">Protein transport</keyword>
<evidence type="ECO:0000313" key="13">
    <source>
        <dbReference type="Proteomes" id="UP001260715"/>
    </source>
</evidence>
<dbReference type="RefSeq" id="WP_310010761.1">
    <property type="nucleotide sequence ID" value="NZ_JAVDSJ010000003.1"/>
</dbReference>
<dbReference type="Pfam" id="PF11356">
    <property type="entry name" value="T2SSC"/>
    <property type="match status" value="1"/>
</dbReference>
<feature type="domain" description="Type II secretion system protein GspC N-terminal" evidence="11">
    <location>
        <begin position="84"/>
        <end position="191"/>
    </location>
</feature>
<sequence>MSVLSLASLMLAPVLLAATAYAALVTLEHPDEATATRQWITLSREQSLRLPPATAPASRPPAGEIEHPSSDLPDPFQLEDEAATATLTSRQARGKASPATESDEEEDLAVAAVTAVAAPSPSSAPATPARPALRLLGTLRRNDQRIALVELDGATRRLQVGDQLPGALGEVLAVHEDQIALHQAGSTQTISMENYAAGARPTVTPYARNTRNQRLAPRSNGRRLIRPGSRP</sequence>
<organism evidence="12 13">
    <name type="scientific">Herbaspirillum frisingense</name>
    <dbReference type="NCBI Taxonomy" id="92645"/>
    <lineage>
        <taxon>Bacteria</taxon>
        <taxon>Pseudomonadati</taxon>
        <taxon>Pseudomonadota</taxon>
        <taxon>Betaproteobacteria</taxon>
        <taxon>Burkholderiales</taxon>
        <taxon>Oxalobacteraceae</taxon>
        <taxon>Herbaspirillum</taxon>
    </lineage>
</organism>
<name>A0ABU1PF56_9BURK</name>
<evidence type="ECO:0000256" key="4">
    <source>
        <dbReference type="ARBA" id="ARBA00022519"/>
    </source>
</evidence>
<feature type="signal peptide" evidence="10">
    <location>
        <begin position="1"/>
        <end position="22"/>
    </location>
</feature>
<evidence type="ECO:0000256" key="8">
    <source>
        <dbReference type="ARBA" id="ARBA00023136"/>
    </source>
</evidence>
<reference evidence="12 13" key="1">
    <citation type="submission" date="2023-07" db="EMBL/GenBank/DDBJ databases">
        <title>Sorghum-associated microbial communities from plants grown in Nebraska, USA.</title>
        <authorList>
            <person name="Schachtman D."/>
        </authorList>
    </citation>
    <scope>NUCLEOTIDE SEQUENCE [LARGE SCALE GENOMIC DNA]</scope>
    <source>
        <strain evidence="12 13">596</strain>
    </source>
</reference>
<dbReference type="InterPro" id="IPR024961">
    <property type="entry name" value="T2SS_GspC_N"/>
</dbReference>
<keyword evidence="3" id="KW-1003">Cell membrane</keyword>
<evidence type="ECO:0000259" key="11">
    <source>
        <dbReference type="Pfam" id="PF11356"/>
    </source>
</evidence>
<evidence type="ECO:0000256" key="6">
    <source>
        <dbReference type="ARBA" id="ARBA00022927"/>
    </source>
</evidence>
<keyword evidence="5" id="KW-0812">Transmembrane</keyword>
<dbReference type="Proteomes" id="UP001260715">
    <property type="component" value="Unassembled WGS sequence"/>
</dbReference>
<evidence type="ECO:0000256" key="2">
    <source>
        <dbReference type="ARBA" id="ARBA00022448"/>
    </source>
</evidence>
<keyword evidence="7" id="KW-1133">Transmembrane helix</keyword>
<keyword evidence="8" id="KW-0472">Membrane</keyword>